<evidence type="ECO:0000313" key="1">
    <source>
        <dbReference type="EMBL" id="CAE8624388.1"/>
    </source>
</evidence>
<accession>A0A813GNZ8</accession>
<dbReference type="EMBL" id="CAJNNV010028379">
    <property type="protein sequence ID" value="CAE8624388.1"/>
    <property type="molecule type" value="Genomic_DNA"/>
</dbReference>
<organism evidence="1 2">
    <name type="scientific">Polarella glacialis</name>
    <name type="common">Dinoflagellate</name>
    <dbReference type="NCBI Taxonomy" id="89957"/>
    <lineage>
        <taxon>Eukaryota</taxon>
        <taxon>Sar</taxon>
        <taxon>Alveolata</taxon>
        <taxon>Dinophyceae</taxon>
        <taxon>Suessiales</taxon>
        <taxon>Suessiaceae</taxon>
        <taxon>Polarella</taxon>
    </lineage>
</organism>
<comment type="caution">
    <text evidence="1">The sequence shown here is derived from an EMBL/GenBank/DDBJ whole genome shotgun (WGS) entry which is preliminary data.</text>
</comment>
<proteinExistence type="predicted"/>
<gene>
    <name evidence="1" type="ORF">PGLA1383_LOCUS41514</name>
</gene>
<sequence>MLGAMVAFLAFDTFREAEGSAVARISARMDNQANDFLSKKMSSTRKSLGLILMQLATSLSRRRLQLNLDCRPREDNLEADDLTNGKFEDFAEKHRVNFSWEEVGRLYKKTSHQPR</sequence>
<protein>
    <submittedName>
        <fullName evidence="1">Uncharacterized protein</fullName>
    </submittedName>
</protein>
<dbReference type="Proteomes" id="UP000654075">
    <property type="component" value="Unassembled WGS sequence"/>
</dbReference>
<keyword evidence="2" id="KW-1185">Reference proteome</keyword>
<evidence type="ECO:0000313" key="2">
    <source>
        <dbReference type="Proteomes" id="UP000654075"/>
    </source>
</evidence>
<reference evidence="1" key="1">
    <citation type="submission" date="2021-02" db="EMBL/GenBank/DDBJ databases">
        <authorList>
            <person name="Dougan E. K."/>
            <person name="Rhodes N."/>
            <person name="Thang M."/>
            <person name="Chan C."/>
        </authorList>
    </citation>
    <scope>NUCLEOTIDE SEQUENCE</scope>
</reference>
<dbReference type="AlphaFoldDB" id="A0A813GNZ8"/>
<name>A0A813GNZ8_POLGL</name>